<organism evidence="2 3">
    <name type="scientific">Porphyridium purpureum</name>
    <name type="common">Red alga</name>
    <name type="synonym">Porphyridium cruentum</name>
    <dbReference type="NCBI Taxonomy" id="35688"/>
    <lineage>
        <taxon>Eukaryota</taxon>
        <taxon>Rhodophyta</taxon>
        <taxon>Bangiophyceae</taxon>
        <taxon>Porphyridiales</taxon>
        <taxon>Porphyridiaceae</taxon>
        <taxon>Porphyridium</taxon>
    </lineage>
</organism>
<evidence type="ECO:0000313" key="2">
    <source>
        <dbReference type="EMBL" id="KAA8491588.1"/>
    </source>
</evidence>
<sequence length="97" mass="10925">MLTTSTYHRFSEWRFVLQALCKKLNEKGVDVFSVDAVKANELFENMVALGLAPASVIQQGRKRLRASDRTISTICSTMRLETARSGLRENAGYAEIR</sequence>
<dbReference type="Proteomes" id="UP000324585">
    <property type="component" value="Unassembled WGS sequence"/>
</dbReference>
<dbReference type="AlphaFoldDB" id="A0A5J4YK20"/>
<evidence type="ECO:0000313" key="1">
    <source>
        <dbReference type="EMBL" id="KAA8491404.1"/>
    </source>
</evidence>
<accession>A0A5J4YK20</accession>
<name>A0A5J4YK20_PORPP</name>
<dbReference type="EMBL" id="VRMN01000012">
    <property type="protein sequence ID" value="KAA8491588.1"/>
    <property type="molecule type" value="Genomic_DNA"/>
</dbReference>
<keyword evidence="3" id="KW-1185">Reference proteome</keyword>
<proteinExistence type="predicted"/>
<comment type="caution">
    <text evidence="2">The sequence shown here is derived from an EMBL/GenBank/DDBJ whole genome shotgun (WGS) entry which is preliminary data.</text>
</comment>
<dbReference type="EMBL" id="VRMN01000014">
    <property type="protein sequence ID" value="KAA8491404.1"/>
    <property type="molecule type" value="Genomic_DNA"/>
</dbReference>
<evidence type="ECO:0000313" key="3">
    <source>
        <dbReference type="Proteomes" id="UP000324585"/>
    </source>
</evidence>
<gene>
    <name evidence="1" type="ORF">FVE85_7825</name>
    <name evidence="2" type="ORF">FVE85_9635</name>
</gene>
<reference evidence="2" key="2">
    <citation type="submission" date="2019-09" db="EMBL/GenBank/DDBJ databases">
        <title>Expansion of phycobilisome linker gene families in mesophilic red algae.</title>
        <authorList>
            <person name="Lee J."/>
        </authorList>
    </citation>
    <scope>NUCLEOTIDE SEQUENCE [LARGE SCALE GENOMIC DNA]</scope>
    <source>
        <strain evidence="2">CCMP 1328</strain>
        <tissue evidence="2">Unicellular</tissue>
    </source>
</reference>
<reference evidence="3" key="1">
    <citation type="journal article" date="2019" name="Nat. Commun.">
        <title>Expansion of phycobilisome linker gene families in mesophilic red algae.</title>
        <authorList>
            <person name="Lee J."/>
            <person name="Kim D."/>
            <person name="Bhattacharya D."/>
            <person name="Yoon H.S."/>
        </authorList>
    </citation>
    <scope>NUCLEOTIDE SEQUENCE [LARGE SCALE GENOMIC DNA]</scope>
    <source>
        <strain evidence="3">CCMP 1328</strain>
    </source>
</reference>
<protein>
    <submittedName>
        <fullName evidence="2">Uncharacterized protein</fullName>
    </submittedName>
</protein>